<dbReference type="EMBL" id="SJPX01000009">
    <property type="protein sequence ID" value="TWU44492.1"/>
    <property type="molecule type" value="Genomic_DNA"/>
</dbReference>
<comment type="caution">
    <text evidence="1">The sequence shown here is derived from an EMBL/GenBank/DDBJ whole genome shotgun (WGS) entry which is preliminary data.</text>
</comment>
<protein>
    <recommendedName>
        <fullName evidence="4">PsbP C-terminal domain-containing protein</fullName>
    </recommendedName>
</protein>
<dbReference type="EMBL" id="SJPX01000011">
    <property type="protein sequence ID" value="TWU44431.1"/>
    <property type="molecule type" value="Genomic_DNA"/>
</dbReference>
<evidence type="ECO:0000313" key="1">
    <source>
        <dbReference type="EMBL" id="TWU44431.1"/>
    </source>
</evidence>
<accession>A0A5C6E9L4</accession>
<evidence type="ECO:0008006" key="4">
    <source>
        <dbReference type="Google" id="ProtNLM"/>
    </source>
</evidence>
<dbReference type="AlphaFoldDB" id="A0A5C6E9L4"/>
<proteinExistence type="predicted"/>
<organism evidence="1 3">
    <name type="scientific">Rubripirellula reticaptiva</name>
    <dbReference type="NCBI Taxonomy" id="2528013"/>
    <lineage>
        <taxon>Bacteria</taxon>
        <taxon>Pseudomonadati</taxon>
        <taxon>Planctomycetota</taxon>
        <taxon>Planctomycetia</taxon>
        <taxon>Pirellulales</taxon>
        <taxon>Pirellulaceae</taxon>
        <taxon>Rubripirellula</taxon>
    </lineage>
</organism>
<dbReference type="RefSeq" id="WP_146537629.1">
    <property type="nucleotide sequence ID" value="NZ_SJPX01000009.1"/>
</dbReference>
<reference evidence="1 3" key="1">
    <citation type="submission" date="2019-02" db="EMBL/GenBank/DDBJ databases">
        <title>Deep-cultivation of Planctomycetes and their phenomic and genomic characterization uncovers novel biology.</title>
        <authorList>
            <person name="Wiegand S."/>
            <person name="Jogler M."/>
            <person name="Boedeker C."/>
            <person name="Pinto D."/>
            <person name="Vollmers J."/>
            <person name="Rivas-Marin E."/>
            <person name="Kohn T."/>
            <person name="Peeters S.H."/>
            <person name="Heuer A."/>
            <person name="Rast P."/>
            <person name="Oberbeckmann S."/>
            <person name="Bunk B."/>
            <person name="Jeske O."/>
            <person name="Meyerdierks A."/>
            <person name="Storesund J.E."/>
            <person name="Kallscheuer N."/>
            <person name="Luecker S."/>
            <person name="Lage O.M."/>
            <person name="Pohl T."/>
            <person name="Merkel B.J."/>
            <person name="Hornburger P."/>
            <person name="Mueller R.-W."/>
            <person name="Bruemmer F."/>
            <person name="Labrenz M."/>
            <person name="Spormann A.M."/>
            <person name="Op Den Camp H."/>
            <person name="Overmann J."/>
            <person name="Amann R."/>
            <person name="Jetten M.S.M."/>
            <person name="Mascher T."/>
            <person name="Medema M.H."/>
            <person name="Devos D.P."/>
            <person name="Kaster A.-K."/>
            <person name="Ovreas L."/>
            <person name="Rohde M."/>
            <person name="Galperin M.Y."/>
            <person name="Jogler C."/>
        </authorList>
    </citation>
    <scope>NUCLEOTIDE SEQUENCE [LARGE SCALE GENOMIC DNA]</scope>
    <source>
        <strain evidence="1 3">Poly59</strain>
    </source>
</reference>
<dbReference type="Proteomes" id="UP000317977">
    <property type="component" value="Unassembled WGS sequence"/>
</dbReference>
<sequence length="174" mass="19223">MKRTWKYAVLLALLGIAFVIVTQVTGRDVPTTPPRESRRVMHPLGFSIVSPTNWDSQIRVKPIGIVGPGIYMSPRTIGPPRRYSAALSVSVCDDRERLRDQHEMTADTVAGFPAFSRIVTADVGDGVPSFAYTAFLKSRDTWYVVRYNLSSDSAVLPGSVRDYIASFRVTPTDG</sequence>
<name>A0A5C6E9L4_9BACT</name>
<dbReference type="OrthoDB" id="286580at2"/>
<evidence type="ECO:0000313" key="3">
    <source>
        <dbReference type="Proteomes" id="UP000317977"/>
    </source>
</evidence>
<evidence type="ECO:0000313" key="2">
    <source>
        <dbReference type="EMBL" id="TWU44492.1"/>
    </source>
</evidence>
<keyword evidence="3" id="KW-1185">Reference proteome</keyword>
<gene>
    <name evidence="2" type="ORF">Poly59_61460</name>
    <name evidence="1" type="ORF">Poly59_61600</name>
</gene>